<organism evidence="11 12">
    <name type="scientific">Marasmius oreades</name>
    <name type="common">fairy-ring Marasmius</name>
    <dbReference type="NCBI Taxonomy" id="181124"/>
    <lineage>
        <taxon>Eukaryota</taxon>
        <taxon>Fungi</taxon>
        <taxon>Dikarya</taxon>
        <taxon>Basidiomycota</taxon>
        <taxon>Agaricomycotina</taxon>
        <taxon>Agaricomycetes</taxon>
        <taxon>Agaricomycetidae</taxon>
        <taxon>Agaricales</taxon>
        <taxon>Marasmiineae</taxon>
        <taxon>Marasmiaceae</taxon>
        <taxon>Marasmius</taxon>
    </lineage>
</organism>
<dbReference type="OrthoDB" id="60033at2759"/>
<evidence type="ECO:0000256" key="9">
    <source>
        <dbReference type="SAM" id="MobiDB-lite"/>
    </source>
</evidence>
<feature type="compositionally biased region" description="Low complexity" evidence="9">
    <location>
        <begin position="327"/>
        <end position="354"/>
    </location>
</feature>
<accession>A0A9P7UY74</accession>
<dbReference type="PANTHER" id="PTHR10015">
    <property type="entry name" value="HEAT SHOCK TRANSCRIPTION FACTOR"/>
    <property type="match status" value="1"/>
</dbReference>
<evidence type="ECO:0000256" key="3">
    <source>
        <dbReference type="ARBA" id="ARBA00023015"/>
    </source>
</evidence>
<evidence type="ECO:0000313" key="11">
    <source>
        <dbReference type="EMBL" id="KAG7096865.1"/>
    </source>
</evidence>
<feature type="compositionally biased region" description="Polar residues" evidence="9">
    <location>
        <begin position="316"/>
        <end position="326"/>
    </location>
</feature>
<keyword evidence="4" id="KW-0238">DNA-binding</keyword>
<comment type="subunit">
    <text evidence="7">Homotrimer. Homotrimerization increases the affinity of HSF1 to DNA. Interacts with transcriptional coregulator SSA1 on chromatin.</text>
</comment>
<dbReference type="GeneID" id="66073349"/>
<keyword evidence="5" id="KW-0804">Transcription</keyword>
<dbReference type="Gene3D" id="1.10.10.10">
    <property type="entry name" value="Winged helix-like DNA-binding domain superfamily/Winged helix DNA-binding domain"/>
    <property type="match status" value="1"/>
</dbReference>
<comment type="similarity">
    <text evidence="2 8">Belongs to the HSF family.</text>
</comment>
<feature type="region of interest" description="Disordered" evidence="9">
    <location>
        <begin position="127"/>
        <end position="158"/>
    </location>
</feature>
<dbReference type="GO" id="GO:0003700">
    <property type="term" value="F:DNA-binding transcription factor activity"/>
    <property type="evidence" value="ECO:0007669"/>
    <property type="project" value="InterPro"/>
</dbReference>
<keyword evidence="12" id="KW-1185">Reference proteome</keyword>
<dbReference type="KEGG" id="more:E1B28_004273"/>
<feature type="compositionally biased region" description="Low complexity" evidence="9">
    <location>
        <begin position="140"/>
        <end position="158"/>
    </location>
</feature>
<feature type="compositionally biased region" description="Polar residues" evidence="9">
    <location>
        <begin position="290"/>
        <end position="306"/>
    </location>
</feature>
<dbReference type="SMART" id="SM00415">
    <property type="entry name" value="HSF"/>
    <property type="match status" value="1"/>
</dbReference>
<comment type="subcellular location">
    <subcellularLocation>
        <location evidence="1">Nucleus</location>
    </subcellularLocation>
</comment>
<dbReference type="PANTHER" id="PTHR10015:SF427">
    <property type="entry name" value="HEAT SHOCK FACTOR PROTEIN"/>
    <property type="match status" value="1"/>
</dbReference>
<dbReference type="AlphaFoldDB" id="A0A9P7UY74"/>
<evidence type="ECO:0000256" key="6">
    <source>
        <dbReference type="ARBA" id="ARBA00023242"/>
    </source>
</evidence>
<evidence type="ECO:0000256" key="4">
    <source>
        <dbReference type="ARBA" id="ARBA00023125"/>
    </source>
</evidence>
<dbReference type="InterPro" id="IPR036388">
    <property type="entry name" value="WH-like_DNA-bd_sf"/>
</dbReference>
<protein>
    <recommendedName>
        <fullName evidence="10">HSF-type DNA-binding domain-containing protein</fullName>
    </recommendedName>
</protein>
<gene>
    <name evidence="11" type="ORF">E1B28_004273</name>
</gene>
<dbReference type="FunFam" id="1.10.10.10:FF:000027">
    <property type="entry name" value="Heat shock transcription factor 1"/>
    <property type="match status" value="1"/>
</dbReference>
<dbReference type="InterPro" id="IPR036390">
    <property type="entry name" value="WH_DNA-bd_sf"/>
</dbReference>
<sequence length="641" mass="69747">MATARQIALASNYGAHSSSKGPPMFLQKLYKIVSDPSTNDVICWSDAGDSFFIHDHERLAKEHLGNWFKHNKFASFVRQLNMYGFHKIPHLQQGVLRSDSDAEHSQFAHPDFHRGQEDRLVFIERKKQPGGNRDGNPIDLSLGVSSSGPSQSSAPSQQLDWHSIVTGITAIRRHQTNISNELSELKRSNQVLWQEAMETRERHQRQQDTINRIIKFLAGVFGQQVSVSPREKEDGRSSPHPVVPGTRLMIEGRKHGSGGKVEITEVQDEENTNSAHSRDPSPLPCMDETPVTTLSRPLSRANSDVSTPLLRDIPSFPTSTLPEMQKSSFESPASPISSTAFHSTSTNNNSIISTQPRYPASDITHESVNRPSSHSPSFDVKFQSALNQLSVSDLQQLFASLAAQTSPLNESASDGPQQTQGQLQSLTSQLAPYKAPFDFGPLSPPGAKASTSESDGLISNAPYRIDQNWEVTDDIEKDVTSVNSGIDSLIETLGLDPALLSSVEPENPSISIPSVNSSSILYPNGLPTDSSTGLNSAGQPPVSEDFFNTYLHNLNDVDTDPSFDFSIPAIAGDNTSANSPILAAVDTSPHPRSPGKSQADAAAAATSTKGRKRKSEGPPNPNEVSMKLYSPPNPRVKKQKK</sequence>
<proteinExistence type="inferred from homology"/>
<evidence type="ECO:0000256" key="5">
    <source>
        <dbReference type="ARBA" id="ARBA00023163"/>
    </source>
</evidence>
<evidence type="ECO:0000256" key="8">
    <source>
        <dbReference type="RuleBase" id="RU004020"/>
    </source>
</evidence>
<evidence type="ECO:0000256" key="1">
    <source>
        <dbReference type="ARBA" id="ARBA00004123"/>
    </source>
</evidence>
<dbReference type="SUPFAM" id="SSF46785">
    <property type="entry name" value="Winged helix' DNA-binding domain"/>
    <property type="match status" value="1"/>
</dbReference>
<evidence type="ECO:0000259" key="10">
    <source>
        <dbReference type="SMART" id="SM00415"/>
    </source>
</evidence>
<dbReference type="GO" id="GO:0005634">
    <property type="term" value="C:nucleus"/>
    <property type="evidence" value="ECO:0007669"/>
    <property type="project" value="UniProtKB-SubCell"/>
</dbReference>
<feature type="region of interest" description="Disordered" evidence="9">
    <location>
        <begin position="434"/>
        <end position="459"/>
    </location>
</feature>
<dbReference type="EMBL" id="CM032182">
    <property type="protein sequence ID" value="KAG7096865.1"/>
    <property type="molecule type" value="Genomic_DNA"/>
</dbReference>
<dbReference type="InterPro" id="IPR000232">
    <property type="entry name" value="HSF_DNA-bd"/>
</dbReference>
<keyword evidence="6" id="KW-0539">Nucleus</keyword>
<name>A0A9P7UY74_9AGAR</name>
<dbReference type="Pfam" id="PF00447">
    <property type="entry name" value="HSF_DNA-bind"/>
    <property type="match status" value="1"/>
</dbReference>
<feature type="region of interest" description="Disordered" evidence="9">
    <location>
        <begin position="226"/>
        <end position="253"/>
    </location>
</feature>
<dbReference type="GO" id="GO:0043565">
    <property type="term" value="F:sequence-specific DNA binding"/>
    <property type="evidence" value="ECO:0007669"/>
    <property type="project" value="InterPro"/>
</dbReference>
<feature type="domain" description="HSF-type DNA-binding" evidence="10">
    <location>
        <begin position="21"/>
        <end position="126"/>
    </location>
</feature>
<dbReference type="PRINTS" id="PR00056">
    <property type="entry name" value="HSFDOMAIN"/>
</dbReference>
<evidence type="ECO:0000313" key="12">
    <source>
        <dbReference type="Proteomes" id="UP001049176"/>
    </source>
</evidence>
<feature type="region of interest" description="Disordered" evidence="9">
    <location>
        <begin position="581"/>
        <end position="641"/>
    </location>
</feature>
<reference evidence="11" key="1">
    <citation type="journal article" date="2021" name="Genome Biol. Evol.">
        <title>The assembled and annotated genome of the fairy-ring fungus Marasmius oreades.</title>
        <authorList>
            <person name="Hiltunen M."/>
            <person name="Ament-Velasquez S.L."/>
            <person name="Johannesson H."/>
        </authorList>
    </citation>
    <scope>NUCLEOTIDE SEQUENCE</scope>
    <source>
        <strain evidence="11">03SP1</strain>
    </source>
</reference>
<feature type="region of interest" description="Disordered" evidence="9">
    <location>
        <begin position="265"/>
        <end position="356"/>
    </location>
</feature>
<evidence type="ECO:0000256" key="2">
    <source>
        <dbReference type="ARBA" id="ARBA00006403"/>
    </source>
</evidence>
<dbReference type="RefSeq" id="XP_043013335.1">
    <property type="nucleotide sequence ID" value="XM_043160730.1"/>
</dbReference>
<evidence type="ECO:0000256" key="7">
    <source>
        <dbReference type="ARBA" id="ARBA00062171"/>
    </source>
</evidence>
<keyword evidence="3" id="KW-0805">Transcription regulation</keyword>
<dbReference type="Proteomes" id="UP001049176">
    <property type="component" value="Chromosome 2"/>
</dbReference>
<comment type="caution">
    <text evidence="11">The sequence shown here is derived from an EMBL/GenBank/DDBJ whole genome shotgun (WGS) entry which is preliminary data.</text>
</comment>